<protein>
    <submittedName>
        <fullName evidence="3">Uma2 family endonuclease</fullName>
    </submittedName>
</protein>
<comment type="caution">
    <text evidence="3">The sequence shown here is derived from an EMBL/GenBank/DDBJ whole genome shotgun (WGS) entry which is preliminary data.</text>
</comment>
<dbReference type="PANTHER" id="PTHR33352:SF3">
    <property type="entry name" value="SLR1612 PROTEIN"/>
    <property type="match status" value="1"/>
</dbReference>
<dbReference type="RefSeq" id="WP_254013616.1">
    <property type="nucleotide sequence ID" value="NZ_JAMZMM010000249.1"/>
</dbReference>
<evidence type="ECO:0000313" key="4">
    <source>
        <dbReference type="Proteomes" id="UP001204953"/>
    </source>
</evidence>
<sequence>MYISNSQPLPIETLPTMYDLPSENPEEPGLPDEFHGWQANLLCHTCYPPNYPADQVFLASDLNLYYDSQHVNWYKRPDFFLVVGISRFYQEKDLRLSYVFWQEKVSPLIAVELLSPGTEDEDLGLTESEPNKPPTKWQVYEEILKIPYYFVFSRYTNRLRVFHLRGNRYQEQILTEPRFWMEELELGIGLWLGDYQGCQRLWLRWYDAQGSWIPTPKEQFEQERFAKESALQRVEVERLNKESALQRAEAERLNAESERLDKESALQQVEKLAQRLRLMGINPEDL</sequence>
<dbReference type="AlphaFoldDB" id="A0AAE3GUD3"/>
<feature type="domain" description="Putative restriction endonuclease" evidence="2">
    <location>
        <begin position="16"/>
        <end position="192"/>
    </location>
</feature>
<dbReference type="SUPFAM" id="SSF52980">
    <property type="entry name" value="Restriction endonuclease-like"/>
    <property type="match status" value="1"/>
</dbReference>
<keyword evidence="4" id="KW-1185">Reference proteome</keyword>
<keyword evidence="3" id="KW-0378">Hydrolase</keyword>
<dbReference type="PANTHER" id="PTHR33352">
    <property type="entry name" value="SLR1095 PROTEIN"/>
    <property type="match status" value="1"/>
</dbReference>
<dbReference type="InterPro" id="IPR008538">
    <property type="entry name" value="Uma2"/>
</dbReference>
<organism evidence="3 4">
    <name type="scientific">Limnofasciculus baicalensis BBK-W-15</name>
    <dbReference type="NCBI Taxonomy" id="2699891"/>
    <lineage>
        <taxon>Bacteria</taxon>
        <taxon>Bacillati</taxon>
        <taxon>Cyanobacteriota</taxon>
        <taxon>Cyanophyceae</taxon>
        <taxon>Coleofasciculales</taxon>
        <taxon>Coleofasciculaceae</taxon>
        <taxon>Limnofasciculus</taxon>
        <taxon>Limnofasciculus baicalensis</taxon>
    </lineage>
</organism>
<keyword evidence="1" id="KW-0175">Coiled coil</keyword>
<reference evidence="3" key="1">
    <citation type="submission" date="2022-06" db="EMBL/GenBank/DDBJ databases">
        <title>New cyanobacteria of genus Symplocastrum in benthos of Lake Baikal.</title>
        <authorList>
            <person name="Sorokovikova E."/>
            <person name="Tikhonova I."/>
            <person name="Krasnopeev A."/>
            <person name="Evseev P."/>
            <person name="Gladkikh A."/>
            <person name="Belykh O."/>
        </authorList>
    </citation>
    <scope>NUCLEOTIDE SEQUENCE</scope>
    <source>
        <strain evidence="3">BBK-W-15</strain>
    </source>
</reference>
<dbReference type="CDD" id="cd06260">
    <property type="entry name" value="DUF820-like"/>
    <property type="match status" value="1"/>
</dbReference>
<evidence type="ECO:0000313" key="3">
    <source>
        <dbReference type="EMBL" id="MCP2730865.1"/>
    </source>
</evidence>
<proteinExistence type="predicted"/>
<gene>
    <name evidence="3" type="ORF">NJ959_20775</name>
</gene>
<dbReference type="Pfam" id="PF05685">
    <property type="entry name" value="Uma2"/>
    <property type="match status" value="1"/>
</dbReference>
<dbReference type="Proteomes" id="UP001204953">
    <property type="component" value="Unassembled WGS sequence"/>
</dbReference>
<evidence type="ECO:0000259" key="2">
    <source>
        <dbReference type="Pfam" id="PF05685"/>
    </source>
</evidence>
<evidence type="ECO:0000256" key="1">
    <source>
        <dbReference type="SAM" id="Coils"/>
    </source>
</evidence>
<dbReference type="GO" id="GO:0004519">
    <property type="term" value="F:endonuclease activity"/>
    <property type="evidence" value="ECO:0007669"/>
    <property type="project" value="UniProtKB-KW"/>
</dbReference>
<keyword evidence="3" id="KW-0255">Endonuclease</keyword>
<feature type="coiled-coil region" evidence="1">
    <location>
        <begin position="217"/>
        <end position="275"/>
    </location>
</feature>
<name>A0AAE3GUD3_9CYAN</name>
<keyword evidence="3" id="KW-0540">Nuclease</keyword>
<dbReference type="EMBL" id="JAMZMM010000249">
    <property type="protein sequence ID" value="MCP2730865.1"/>
    <property type="molecule type" value="Genomic_DNA"/>
</dbReference>
<accession>A0AAE3GUD3</accession>
<dbReference type="InterPro" id="IPR011335">
    <property type="entry name" value="Restrct_endonuc-II-like"/>
</dbReference>